<dbReference type="EMBL" id="QKWP01000440">
    <property type="protein sequence ID" value="RIB20023.1"/>
    <property type="molecule type" value="Genomic_DNA"/>
</dbReference>
<evidence type="ECO:0000313" key="2">
    <source>
        <dbReference type="Proteomes" id="UP000266673"/>
    </source>
</evidence>
<organism evidence="1 2">
    <name type="scientific">Gigaspora rosea</name>
    <dbReference type="NCBI Taxonomy" id="44941"/>
    <lineage>
        <taxon>Eukaryota</taxon>
        <taxon>Fungi</taxon>
        <taxon>Fungi incertae sedis</taxon>
        <taxon>Mucoromycota</taxon>
        <taxon>Glomeromycotina</taxon>
        <taxon>Glomeromycetes</taxon>
        <taxon>Diversisporales</taxon>
        <taxon>Gigasporaceae</taxon>
        <taxon>Gigaspora</taxon>
    </lineage>
</organism>
<gene>
    <name evidence="1" type="ORF">C2G38_2081806</name>
</gene>
<keyword evidence="2" id="KW-1185">Reference proteome</keyword>
<sequence>MIFLQIMGLKLNLNLIMLYVNYQFGLQLQMVRNSRVQVMDYYHLKRLKYYHQNQNVILINNF</sequence>
<dbReference type="Proteomes" id="UP000266673">
    <property type="component" value="Unassembled WGS sequence"/>
</dbReference>
<reference evidence="1 2" key="1">
    <citation type="submission" date="2018-06" db="EMBL/GenBank/DDBJ databases">
        <title>Comparative genomics reveals the genomic features of Rhizophagus irregularis, R. cerebriforme, R. diaphanum and Gigaspora rosea, and their symbiotic lifestyle signature.</title>
        <authorList>
            <person name="Morin E."/>
            <person name="San Clemente H."/>
            <person name="Chen E.C.H."/>
            <person name="De La Providencia I."/>
            <person name="Hainaut M."/>
            <person name="Kuo A."/>
            <person name="Kohler A."/>
            <person name="Murat C."/>
            <person name="Tang N."/>
            <person name="Roy S."/>
            <person name="Loubradou J."/>
            <person name="Henrissat B."/>
            <person name="Grigoriev I.V."/>
            <person name="Corradi N."/>
            <person name="Roux C."/>
            <person name="Martin F.M."/>
        </authorList>
    </citation>
    <scope>NUCLEOTIDE SEQUENCE [LARGE SCALE GENOMIC DNA]</scope>
    <source>
        <strain evidence="1 2">DAOM 194757</strain>
    </source>
</reference>
<comment type="caution">
    <text evidence="1">The sequence shown here is derived from an EMBL/GenBank/DDBJ whole genome shotgun (WGS) entry which is preliminary data.</text>
</comment>
<dbReference type="AlphaFoldDB" id="A0A397VJF2"/>
<protein>
    <submittedName>
        <fullName evidence="1">Uncharacterized protein</fullName>
    </submittedName>
</protein>
<accession>A0A397VJF2</accession>
<evidence type="ECO:0000313" key="1">
    <source>
        <dbReference type="EMBL" id="RIB20023.1"/>
    </source>
</evidence>
<name>A0A397VJF2_9GLOM</name>
<proteinExistence type="predicted"/>